<keyword evidence="1" id="KW-0677">Repeat</keyword>
<dbReference type="STRING" id="679901.Mzhil_0806"/>
<dbReference type="Pfam" id="PF00515">
    <property type="entry name" value="TPR_1"/>
    <property type="match status" value="1"/>
</dbReference>
<dbReference type="SMART" id="SM00028">
    <property type="entry name" value="TPR"/>
    <property type="match status" value="2"/>
</dbReference>
<dbReference type="SUPFAM" id="SSF48452">
    <property type="entry name" value="TPR-like"/>
    <property type="match status" value="1"/>
</dbReference>
<dbReference type="InterPro" id="IPR051685">
    <property type="entry name" value="Ycf3/AcsC/BcsC/TPR_MFPF"/>
</dbReference>
<accession>F7XKX0</accession>
<dbReference type="PANTHER" id="PTHR44943:SF8">
    <property type="entry name" value="TPR REPEAT-CONTAINING PROTEIN MJ0263"/>
    <property type="match status" value="1"/>
</dbReference>
<feature type="repeat" description="TPR" evidence="3">
    <location>
        <begin position="199"/>
        <end position="232"/>
    </location>
</feature>
<sequence length="248" mass="29496">MRFKKSIRTYSGILNIASILVDENYFKSINNFYTEALSEFFVHWKLKDDFEKEICRRMIDSWDNKIKNHSEYDPYTNFSLSLSRYQLDKLYCITDEIYFDSISSVLKTATIFFLENWNGSIIAGRLGNISDQFIEKNEHGKLDYLIIRELYSIMDVLDNLIKFSEMDWLELGDNLSSLYEFDKAHKCYDQIIQKKPRYTRAYLKKGMLFEQMSDFDNALECFHEALEIEPGNEDIKELIAERASFYND</sequence>
<dbReference type="PROSITE" id="PS50293">
    <property type="entry name" value="TPR_REGION"/>
    <property type="match status" value="1"/>
</dbReference>
<dbReference type="Gene3D" id="1.25.40.10">
    <property type="entry name" value="Tetratricopeptide repeat domain"/>
    <property type="match status" value="1"/>
</dbReference>
<evidence type="ECO:0000256" key="1">
    <source>
        <dbReference type="ARBA" id="ARBA00022737"/>
    </source>
</evidence>
<dbReference type="OrthoDB" id="115601at2157"/>
<evidence type="ECO:0000256" key="2">
    <source>
        <dbReference type="ARBA" id="ARBA00022803"/>
    </source>
</evidence>
<dbReference type="GeneID" id="10822423"/>
<protein>
    <submittedName>
        <fullName evidence="4">TPR repeat-containing protein</fullName>
    </submittedName>
</protein>
<dbReference type="PROSITE" id="PS50005">
    <property type="entry name" value="TPR"/>
    <property type="match status" value="1"/>
</dbReference>
<dbReference type="AlphaFoldDB" id="F7XKX0"/>
<dbReference type="EMBL" id="CP002101">
    <property type="protein sequence ID" value="AEH60668.1"/>
    <property type="molecule type" value="Genomic_DNA"/>
</dbReference>
<keyword evidence="5" id="KW-1185">Reference proteome</keyword>
<proteinExistence type="predicted"/>
<dbReference type="InterPro" id="IPR019734">
    <property type="entry name" value="TPR_rpt"/>
</dbReference>
<dbReference type="HOGENOM" id="CLU_1118235_0_0_2"/>
<dbReference type="RefSeq" id="WP_013898107.1">
    <property type="nucleotide sequence ID" value="NC_015676.1"/>
</dbReference>
<name>F7XKX0_METZD</name>
<reference evidence="4" key="1">
    <citation type="submission" date="2010-07" db="EMBL/GenBank/DDBJ databases">
        <title>The complete genome of Methanosalsum zhilinae DSM 4017.</title>
        <authorList>
            <consortium name="US DOE Joint Genome Institute (JGI-PGF)"/>
            <person name="Lucas S."/>
            <person name="Copeland A."/>
            <person name="Lapidus A."/>
            <person name="Glavina del Rio T."/>
            <person name="Dalin E."/>
            <person name="Tice H."/>
            <person name="Bruce D."/>
            <person name="Goodwin L."/>
            <person name="Pitluck S."/>
            <person name="Kyrpides N."/>
            <person name="Mavromatis K."/>
            <person name="Ovchinnikova G."/>
            <person name="Daligault H."/>
            <person name="Detter J.C."/>
            <person name="Han C."/>
            <person name="Tapia R."/>
            <person name="Larimer F."/>
            <person name="Land M."/>
            <person name="Hauser L."/>
            <person name="Markowitz V."/>
            <person name="Cheng J.-F."/>
            <person name="Hugenholtz P."/>
            <person name="Woyke T."/>
            <person name="Wu D."/>
            <person name="Spring S."/>
            <person name="Schueler E."/>
            <person name="Brambilla E."/>
            <person name="Klenk H.-P."/>
            <person name="Eisen J.A."/>
        </authorList>
    </citation>
    <scope>NUCLEOTIDE SEQUENCE</scope>
    <source>
        <strain evidence="4">DSM 4017</strain>
    </source>
</reference>
<dbReference type="PANTHER" id="PTHR44943">
    <property type="entry name" value="CELLULOSE SYNTHASE OPERON PROTEIN C"/>
    <property type="match status" value="1"/>
</dbReference>
<gene>
    <name evidence="4" type="ordered locus">Mzhil_0806</name>
</gene>
<dbReference type="KEGG" id="mzh:Mzhil_0806"/>
<dbReference type="InterPro" id="IPR011990">
    <property type="entry name" value="TPR-like_helical_dom_sf"/>
</dbReference>
<evidence type="ECO:0000313" key="5">
    <source>
        <dbReference type="Proteomes" id="UP000006622"/>
    </source>
</evidence>
<evidence type="ECO:0000313" key="4">
    <source>
        <dbReference type="EMBL" id="AEH60668.1"/>
    </source>
</evidence>
<keyword evidence="2 3" id="KW-0802">TPR repeat</keyword>
<organism evidence="4 5">
    <name type="scientific">Methanosalsum zhilinae (strain DSM 4017 / NBRC 107636 / OCM 62 / WeN5)</name>
    <name type="common">Methanohalophilus zhilinae</name>
    <dbReference type="NCBI Taxonomy" id="679901"/>
    <lineage>
        <taxon>Archaea</taxon>
        <taxon>Methanobacteriati</taxon>
        <taxon>Methanobacteriota</taxon>
        <taxon>Stenosarchaea group</taxon>
        <taxon>Methanomicrobia</taxon>
        <taxon>Methanosarcinales</taxon>
        <taxon>Methanosarcinaceae</taxon>
        <taxon>Methanosalsum</taxon>
    </lineage>
</organism>
<dbReference type="Proteomes" id="UP000006622">
    <property type="component" value="Chromosome"/>
</dbReference>
<evidence type="ECO:0000256" key="3">
    <source>
        <dbReference type="PROSITE-ProRule" id="PRU00339"/>
    </source>
</evidence>